<evidence type="ECO:0000256" key="1">
    <source>
        <dbReference type="ARBA" id="ARBA00004127"/>
    </source>
</evidence>
<dbReference type="Proteomes" id="UP000677228">
    <property type="component" value="Unassembled WGS sequence"/>
</dbReference>
<dbReference type="SMART" id="SM00744">
    <property type="entry name" value="RINGv"/>
    <property type="match status" value="1"/>
</dbReference>
<evidence type="ECO:0000256" key="6">
    <source>
        <dbReference type="ARBA" id="ARBA00022833"/>
    </source>
</evidence>
<sequence length="360" mass="40753">MAVKQSDSTTKLCDNEVNLTTTCSSDIASSTTCSPGEIVSGTVSSTQTNVPSTVSAPAAPANGITSKTSSRSSLSDSPDICRICHCEGIEEPLISPCYCIGTMQYLHQSCLQRWIKSAGVKSCELCKFEFIMHAEIKPFKQWQKLDINVIERRKIMCSVAFNLLAVTCVLWSLYVLIEKTREEVKLGKLEWPFWTKLIVVAIGFTGGLVFLYVQCKMYLQLCIRWRQFNQRIIIHSISERRNLTKMSNSTPGHIIDSYSSRNQNQNNDCIITVLDANDLPPITSSTAIIDNDSSSTFHSVSLPDDQQQQQQQQRHHTVTARHNRRYRPIFFRHLFRRNEQPSIIITTRSSIDTHEQNPLT</sequence>
<keyword evidence="4" id="KW-0479">Metal-binding</keyword>
<dbReference type="EMBL" id="CAJNOK010009978">
    <property type="protein sequence ID" value="CAF1103199.1"/>
    <property type="molecule type" value="Genomic_DNA"/>
</dbReference>
<keyword evidence="9" id="KW-0812">Transmembrane</keyword>
<feature type="compositionally biased region" description="Polar residues" evidence="8">
    <location>
        <begin position="43"/>
        <end position="55"/>
    </location>
</feature>
<accession>A0A8S2KQP3</accession>
<feature type="region of interest" description="Disordered" evidence="8">
    <location>
        <begin position="43"/>
        <end position="77"/>
    </location>
</feature>
<dbReference type="Pfam" id="PF12906">
    <property type="entry name" value="RINGv"/>
    <property type="match status" value="1"/>
</dbReference>
<evidence type="ECO:0000313" key="12">
    <source>
        <dbReference type="EMBL" id="CAF3864478.1"/>
    </source>
</evidence>
<gene>
    <name evidence="11" type="ORF">OVA965_LOCUS19396</name>
    <name evidence="12" type="ORF">TMI583_LOCUS19409</name>
</gene>
<dbReference type="EMBL" id="CAJOBA010009999">
    <property type="protein sequence ID" value="CAF3864478.1"/>
    <property type="molecule type" value="Genomic_DNA"/>
</dbReference>
<dbReference type="GO" id="GO:0005765">
    <property type="term" value="C:lysosomal membrane"/>
    <property type="evidence" value="ECO:0007669"/>
    <property type="project" value="UniProtKB-SubCell"/>
</dbReference>
<protein>
    <recommendedName>
        <fullName evidence="10">RING-CH-type domain-containing protein</fullName>
    </recommendedName>
</protein>
<dbReference type="SUPFAM" id="SSF57850">
    <property type="entry name" value="RING/U-box"/>
    <property type="match status" value="1"/>
</dbReference>
<dbReference type="InterPro" id="IPR011016">
    <property type="entry name" value="Znf_RING-CH"/>
</dbReference>
<dbReference type="PROSITE" id="PS51292">
    <property type="entry name" value="ZF_RING_CH"/>
    <property type="match status" value="1"/>
</dbReference>
<dbReference type="GO" id="GO:0005768">
    <property type="term" value="C:endosome"/>
    <property type="evidence" value="ECO:0007669"/>
    <property type="project" value="UniProtKB-SubCell"/>
</dbReference>
<comment type="subcellular location">
    <subcellularLocation>
        <location evidence="1">Endomembrane system</location>
        <topology evidence="1">Multi-pass membrane protein</topology>
    </subcellularLocation>
    <subcellularLocation>
        <location evidence="2">Endosome</location>
    </subcellularLocation>
    <subcellularLocation>
        <location evidence="3">Lysosome membrane</location>
    </subcellularLocation>
</comment>
<feature type="transmembrane region" description="Helical" evidence="9">
    <location>
        <begin position="197"/>
        <end position="219"/>
    </location>
</feature>
<name>A0A8S2KQP3_9BILA</name>
<feature type="compositionally biased region" description="Basic residues" evidence="8">
    <location>
        <begin position="313"/>
        <end position="323"/>
    </location>
</feature>
<evidence type="ECO:0000259" key="10">
    <source>
        <dbReference type="PROSITE" id="PS51292"/>
    </source>
</evidence>
<dbReference type="Proteomes" id="UP000682733">
    <property type="component" value="Unassembled WGS sequence"/>
</dbReference>
<evidence type="ECO:0000256" key="4">
    <source>
        <dbReference type="ARBA" id="ARBA00022723"/>
    </source>
</evidence>
<feature type="domain" description="RING-CH-type" evidence="10">
    <location>
        <begin position="73"/>
        <end position="133"/>
    </location>
</feature>
<keyword evidence="9" id="KW-0472">Membrane</keyword>
<evidence type="ECO:0000313" key="13">
    <source>
        <dbReference type="Proteomes" id="UP000682733"/>
    </source>
</evidence>
<keyword evidence="7" id="KW-0391">Immunity</keyword>
<proteinExistence type="predicted"/>
<feature type="compositionally biased region" description="Low complexity" evidence="8">
    <location>
        <begin position="56"/>
        <end position="77"/>
    </location>
</feature>
<feature type="transmembrane region" description="Helical" evidence="9">
    <location>
        <begin position="155"/>
        <end position="177"/>
    </location>
</feature>
<feature type="region of interest" description="Disordered" evidence="8">
    <location>
        <begin position="296"/>
        <end position="323"/>
    </location>
</feature>
<evidence type="ECO:0000256" key="5">
    <source>
        <dbReference type="ARBA" id="ARBA00022771"/>
    </source>
</evidence>
<organism evidence="12 13">
    <name type="scientific">Didymodactylos carnosus</name>
    <dbReference type="NCBI Taxonomy" id="1234261"/>
    <lineage>
        <taxon>Eukaryota</taxon>
        <taxon>Metazoa</taxon>
        <taxon>Spiralia</taxon>
        <taxon>Gnathifera</taxon>
        <taxon>Rotifera</taxon>
        <taxon>Eurotatoria</taxon>
        <taxon>Bdelloidea</taxon>
        <taxon>Philodinida</taxon>
        <taxon>Philodinidae</taxon>
        <taxon>Didymodactylos</taxon>
    </lineage>
</organism>
<dbReference type="InterPro" id="IPR013083">
    <property type="entry name" value="Znf_RING/FYVE/PHD"/>
</dbReference>
<evidence type="ECO:0000256" key="7">
    <source>
        <dbReference type="ARBA" id="ARBA00022859"/>
    </source>
</evidence>
<dbReference type="GO" id="GO:0008270">
    <property type="term" value="F:zinc ion binding"/>
    <property type="evidence" value="ECO:0007669"/>
    <property type="project" value="UniProtKB-KW"/>
</dbReference>
<evidence type="ECO:0000313" key="11">
    <source>
        <dbReference type="EMBL" id="CAF1103199.1"/>
    </source>
</evidence>
<evidence type="ECO:0000256" key="9">
    <source>
        <dbReference type="SAM" id="Phobius"/>
    </source>
</evidence>
<comment type="caution">
    <text evidence="12">The sequence shown here is derived from an EMBL/GenBank/DDBJ whole genome shotgun (WGS) entry which is preliminary data.</text>
</comment>
<evidence type="ECO:0000256" key="8">
    <source>
        <dbReference type="SAM" id="MobiDB-lite"/>
    </source>
</evidence>
<evidence type="ECO:0000256" key="2">
    <source>
        <dbReference type="ARBA" id="ARBA00004177"/>
    </source>
</evidence>
<keyword evidence="6" id="KW-0862">Zinc</keyword>
<keyword evidence="9" id="KW-1133">Transmembrane helix</keyword>
<dbReference type="PANTHER" id="PTHR45981">
    <property type="entry name" value="LD02310P"/>
    <property type="match status" value="1"/>
</dbReference>
<keyword evidence="5" id="KW-0863">Zinc-finger</keyword>
<dbReference type="Gene3D" id="3.30.40.10">
    <property type="entry name" value="Zinc/RING finger domain, C3HC4 (zinc finger)"/>
    <property type="match status" value="1"/>
</dbReference>
<reference evidence="12" key="1">
    <citation type="submission" date="2021-02" db="EMBL/GenBank/DDBJ databases">
        <authorList>
            <person name="Nowell W R."/>
        </authorList>
    </citation>
    <scope>NUCLEOTIDE SEQUENCE</scope>
</reference>
<evidence type="ECO:0000256" key="3">
    <source>
        <dbReference type="ARBA" id="ARBA00004656"/>
    </source>
</evidence>
<dbReference type="GO" id="GO:0002376">
    <property type="term" value="P:immune system process"/>
    <property type="evidence" value="ECO:0007669"/>
    <property type="project" value="UniProtKB-KW"/>
</dbReference>
<dbReference type="AlphaFoldDB" id="A0A8S2KQP3"/>